<dbReference type="InterPro" id="IPR000719">
    <property type="entry name" value="Prot_kinase_dom"/>
</dbReference>
<comment type="catalytic activity">
    <reaction evidence="13">
        <text>L-seryl-[protein] + ATP = O-phospho-L-seryl-[protein] + ADP + H(+)</text>
        <dbReference type="Rhea" id="RHEA:17989"/>
        <dbReference type="Rhea" id="RHEA-COMP:9863"/>
        <dbReference type="Rhea" id="RHEA-COMP:11604"/>
        <dbReference type="ChEBI" id="CHEBI:15378"/>
        <dbReference type="ChEBI" id="CHEBI:29999"/>
        <dbReference type="ChEBI" id="CHEBI:30616"/>
        <dbReference type="ChEBI" id="CHEBI:83421"/>
        <dbReference type="ChEBI" id="CHEBI:456216"/>
        <dbReference type="EC" id="2.7.11.1"/>
    </reaction>
</comment>
<dbReference type="InterPro" id="IPR051681">
    <property type="entry name" value="Ser/Thr_Kinases-Pseudokinases"/>
</dbReference>
<evidence type="ECO:0000313" key="16">
    <source>
        <dbReference type="Proteomes" id="UP001341245"/>
    </source>
</evidence>
<accession>A0ABR0TK44</accession>
<evidence type="ECO:0000256" key="8">
    <source>
        <dbReference type="ARBA" id="ARBA00022777"/>
    </source>
</evidence>
<comment type="caution">
    <text evidence="15">The sequence shown here is derived from an EMBL/GenBank/DDBJ whole genome shotgun (WGS) entry which is preliminary data.</text>
</comment>
<evidence type="ECO:0000256" key="13">
    <source>
        <dbReference type="ARBA" id="ARBA00048679"/>
    </source>
</evidence>
<keyword evidence="9" id="KW-0067">ATP-binding</keyword>
<keyword evidence="16" id="KW-1185">Reference proteome</keyword>
<evidence type="ECO:0000256" key="1">
    <source>
        <dbReference type="ARBA" id="ARBA00003747"/>
    </source>
</evidence>
<comment type="catalytic activity">
    <reaction evidence="12">
        <text>L-threonyl-[protein] + ATP = O-phospho-L-threonyl-[protein] + ADP + H(+)</text>
        <dbReference type="Rhea" id="RHEA:46608"/>
        <dbReference type="Rhea" id="RHEA-COMP:11060"/>
        <dbReference type="Rhea" id="RHEA-COMP:11605"/>
        <dbReference type="ChEBI" id="CHEBI:15378"/>
        <dbReference type="ChEBI" id="CHEBI:30013"/>
        <dbReference type="ChEBI" id="CHEBI:30616"/>
        <dbReference type="ChEBI" id="CHEBI:61977"/>
        <dbReference type="ChEBI" id="CHEBI:456216"/>
        <dbReference type="EC" id="2.7.11.1"/>
    </reaction>
</comment>
<evidence type="ECO:0000259" key="14">
    <source>
        <dbReference type="PROSITE" id="PS50011"/>
    </source>
</evidence>
<dbReference type="InterPro" id="IPR008266">
    <property type="entry name" value="Tyr_kinase_AS"/>
</dbReference>
<sequence length="296" mass="33795">MDQLDQQIVTGAVYPDDPTGAIERRFPHISIGSTAIIRKYRVDVVVKCPLKDPLDNRVNRYQVEKQIYEILGLHARINRFLGCSEEPLGLLFVEANRGTLQHYIDTQNEAISIDLRLKWRLQAAEAIAYIHSKGVIHSDLRPENILLHAYEENKEPDLLLCDFGGSYCKTSSGIIDGKSLPDSGFFNPRSEWVSTEDTDIFALASNFYTVMTGHWPYRSPGNRFGGTDLMIEYMERVDKLFMDQEFPSVQDLVGGDIIQACWFQEIRDAETIVSRHEQLIHERAESDKRAQSDIDV</sequence>
<dbReference type="Proteomes" id="UP001341245">
    <property type="component" value="Unassembled WGS sequence"/>
</dbReference>
<protein>
    <recommendedName>
        <fullName evidence="5">EKC/KEOPS complex subunit BUD32</fullName>
        <ecNumber evidence="3">2.7.11.1</ecNumber>
    </recommendedName>
    <alternativeName>
        <fullName evidence="10 11">Atypical Serine/threonine protein kinase BUD32</fullName>
    </alternativeName>
    <alternativeName>
        <fullName evidence="4">EKC/KEOPS complex subunit bud32</fullName>
    </alternativeName>
</protein>
<dbReference type="Gene3D" id="1.10.510.10">
    <property type="entry name" value="Transferase(Phosphotransferase) domain 1"/>
    <property type="match status" value="1"/>
</dbReference>
<dbReference type="EC" id="2.7.11.1" evidence="3"/>
<proteinExistence type="predicted"/>
<evidence type="ECO:0000256" key="3">
    <source>
        <dbReference type="ARBA" id="ARBA00012513"/>
    </source>
</evidence>
<feature type="domain" description="Protein kinase" evidence="14">
    <location>
        <begin position="1"/>
        <end position="296"/>
    </location>
</feature>
<keyword evidence="7" id="KW-0547">Nucleotide-binding</keyword>
<dbReference type="PANTHER" id="PTHR44329">
    <property type="entry name" value="SERINE/THREONINE-PROTEIN KINASE TNNI3K-RELATED"/>
    <property type="match status" value="1"/>
</dbReference>
<dbReference type="InterPro" id="IPR011009">
    <property type="entry name" value="Kinase-like_dom_sf"/>
</dbReference>
<evidence type="ECO:0000256" key="2">
    <source>
        <dbReference type="ARBA" id="ARBA00011534"/>
    </source>
</evidence>
<name>A0ABR0TK44_AURPU</name>
<comment type="function">
    <text evidence="1">Component of the EKC/KEOPS complex that is required for the formation of a threonylcarbamoyl group on adenosine at position 37 (t(6)A37) in tRNAs that read codons beginning with adenine. The complex is probably involved in the transfer of the threonylcarbamoyl moiety of threonylcarbamoyl-AMP (TC-AMP) to the N6 group of A37. BUD32 has ATPase activity in the context of the EKC/KEOPS complex and likely plays a supporting role to the catalytic subunit KAE1. The EKC/KEOPS complex also promotes both telomere uncapping and telomere elongation. The complex is required for efficient recruitment of transcriptional coactivators.</text>
</comment>
<evidence type="ECO:0000256" key="9">
    <source>
        <dbReference type="ARBA" id="ARBA00022840"/>
    </source>
</evidence>
<gene>
    <name evidence="15" type="ORF">QM012_008649</name>
</gene>
<dbReference type="Pfam" id="PF00069">
    <property type="entry name" value="Pkinase"/>
    <property type="match status" value="1"/>
</dbReference>
<dbReference type="PROSITE" id="PS50011">
    <property type="entry name" value="PROTEIN_KINASE_DOM"/>
    <property type="match status" value="1"/>
</dbReference>
<evidence type="ECO:0000256" key="7">
    <source>
        <dbReference type="ARBA" id="ARBA00022741"/>
    </source>
</evidence>
<evidence type="ECO:0000256" key="11">
    <source>
        <dbReference type="ARBA" id="ARBA00033194"/>
    </source>
</evidence>
<evidence type="ECO:0000256" key="10">
    <source>
        <dbReference type="ARBA" id="ARBA00030980"/>
    </source>
</evidence>
<dbReference type="PANTHER" id="PTHR44329:SF288">
    <property type="entry name" value="MITOGEN-ACTIVATED PROTEIN KINASE KINASE KINASE 20"/>
    <property type="match status" value="1"/>
</dbReference>
<comment type="subunit">
    <text evidence="2">Component of the EKC/KEOPS complex composed of at least BUD32, CGI121, GON7, KAE1 and PCC1; the whole complex dimerizes.</text>
</comment>
<organism evidence="15 16">
    <name type="scientific">Aureobasidium pullulans</name>
    <name type="common">Black yeast</name>
    <name type="synonym">Pullularia pullulans</name>
    <dbReference type="NCBI Taxonomy" id="5580"/>
    <lineage>
        <taxon>Eukaryota</taxon>
        <taxon>Fungi</taxon>
        <taxon>Dikarya</taxon>
        <taxon>Ascomycota</taxon>
        <taxon>Pezizomycotina</taxon>
        <taxon>Dothideomycetes</taxon>
        <taxon>Dothideomycetidae</taxon>
        <taxon>Dothideales</taxon>
        <taxon>Saccotheciaceae</taxon>
        <taxon>Aureobasidium</taxon>
    </lineage>
</organism>
<evidence type="ECO:0000256" key="6">
    <source>
        <dbReference type="ARBA" id="ARBA00022679"/>
    </source>
</evidence>
<dbReference type="EMBL" id="JASGXD010000007">
    <property type="protein sequence ID" value="KAK6004787.1"/>
    <property type="molecule type" value="Genomic_DNA"/>
</dbReference>
<evidence type="ECO:0000313" key="15">
    <source>
        <dbReference type="EMBL" id="KAK6004787.1"/>
    </source>
</evidence>
<keyword evidence="8" id="KW-0418">Kinase</keyword>
<evidence type="ECO:0000256" key="12">
    <source>
        <dbReference type="ARBA" id="ARBA00047899"/>
    </source>
</evidence>
<evidence type="ECO:0000256" key="5">
    <source>
        <dbReference type="ARBA" id="ARBA00019973"/>
    </source>
</evidence>
<reference evidence="15 16" key="1">
    <citation type="submission" date="2023-11" db="EMBL/GenBank/DDBJ databases">
        <title>Draft genome sequence and annotation of the polyextremotolerant black yeast-like fungus Aureobasidium pullulans NRRL 62042.</title>
        <authorList>
            <person name="Dielentheis-Frenken M.R.E."/>
            <person name="Wibberg D."/>
            <person name="Blank L.M."/>
            <person name="Tiso T."/>
        </authorList>
    </citation>
    <scope>NUCLEOTIDE SEQUENCE [LARGE SCALE GENOMIC DNA]</scope>
    <source>
        <strain evidence="15 16">NRRL 62042</strain>
    </source>
</reference>
<dbReference type="PROSITE" id="PS00109">
    <property type="entry name" value="PROTEIN_KINASE_TYR"/>
    <property type="match status" value="1"/>
</dbReference>
<dbReference type="SUPFAM" id="SSF56112">
    <property type="entry name" value="Protein kinase-like (PK-like)"/>
    <property type="match status" value="1"/>
</dbReference>
<evidence type="ECO:0000256" key="4">
    <source>
        <dbReference type="ARBA" id="ARBA00013948"/>
    </source>
</evidence>
<keyword evidence="6" id="KW-0808">Transferase</keyword>